<reference evidence="4 5" key="1">
    <citation type="journal article" date="2017" name="Int. J. Syst. Evol. Microbiol.">
        <title>Ramlibacter monticola sp. nov., isolated from forest soil.</title>
        <authorList>
            <person name="Chaudhary D.K."/>
            <person name="Kim J."/>
        </authorList>
    </citation>
    <scope>NUCLEOTIDE SEQUENCE [LARGE SCALE GENOMIC DNA]</scope>
    <source>
        <strain evidence="4 5">KACC 19175</strain>
    </source>
</reference>
<accession>A0A936Z0Z0</accession>
<evidence type="ECO:0000313" key="4">
    <source>
        <dbReference type="EMBL" id="MBL0392084.1"/>
    </source>
</evidence>
<dbReference type="AlphaFoldDB" id="A0A936Z0Z0"/>
<keyword evidence="1" id="KW-0808">Transferase</keyword>
<dbReference type="Gene3D" id="3.40.50.2000">
    <property type="entry name" value="Glycogen Phosphorylase B"/>
    <property type="match status" value="2"/>
</dbReference>
<evidence type="ECO:0000259" key="2">
    <source>
        <dbReference type="Pfam" id="PF00534"/>
    </source>
</evidence>
<dbReference type="InterPro" id="IPR022623">
    <property type="entry name" value="Glyco_trans_4"/>
</dbReference>
<dbReference type="RefSeq" id="WP_201674668.1">
    <property type="nucleotide sequence ID" value="NZ_JAEQNE010000002.1"/>
</dbReference>
<proteinExistence type="predicted"/>
<comment type="caution">
    <text evidence="4">The sequence shown here is derived from an EMBL/GenBank/DDBJ whole genome shotgun (WGS) entry which is preliminary data.</text>
</comment>
<dbReference type="PANTHER" id="PTHR46401">
    <property type="entry name" value="GLYCOSYLTRANSFERASE WBBK-RELATED"/>
    <property type="match status" value="1"/>
</dbReference>
<protein>
    <submittedName>
        <fullName evidence="4">Glycosyltransferase</fullName>
    </submittedName>
</protein>
<dbReference type="GO" id="GO:0016757">
    <property type="term" value="F:glycosyltransferase activity"/>
    <property type="evidence" value="ECO:0007669"/>
    <property type="project" value="InterPro"/>
</dbReference>
<organism evidence="4 5">
    <name type="scientific">Ramlibacter monticola</name>
    <dbReference type="NCBI Taxonomy" id="1926872"/>
    <lineage>
        <taxon>Bacteria</taxon>
        <taxon>Pseudomonadati</taxon>
        <taxon>Pseudomonadota</taxon>
        <taxon>Betaproteobacteria</taxon>
        <taxon>Burkholderiales</taxon>
        <taxon>Comamonadaceae</taxon>
        <taxon>Ramlibacter</taxon>
    </lineage>
</organism>
<dbReference type="Proteomes" id="UP000599109">
    <property type="component" value="Unassembled WGS sequence"/>
</dbReference>
<sequence>MTSATPGQPHPLARQRILFIHQNFPGQFVHLAQELVRLGCEVKALAIEQRAVPGGVDVRRYEVRPETLLPREDIGADMEVKTRRALACAAAMRKLAAEGFQPSLIVAHPGWGESLFCKDVWPDAVLVAYGEFYYQADGADFGFDPEFSRATVDSRMRLRMRNTALLHAYQAADAILCPTHWQRSCLPREFQAKTTVIFDGVDTRVVRPEPSAFVRLGRSGLQVGRNDSVLTFVNRNLEPYRGFHVFMRALPEILARNPRTRCVIVGDDSVSYGTPPRSHRNWREAMLQEVGSRLPADRIHFVGCVAYADYLRLLQVSTCHAYLTYPFVLSWSCIEALACGCRVVGSATPPVREVITPGHNGLLFDFFDVAGLARTVSDVLQDPGAYDPLAATAVREARAKYDLETVCKPQQVQWLASLLRDAPRP</sequence>
<feature type="domain" description="Glycosyl transferase family 4" evidence="3">
    <location>
        <begin position="45"/>
        <end position="205"/>
    </location>
</feature>
<evidence type="ECO:0000259" key="3">
    <source>
        <dbReference type="Pfam" id="PF12000"/>
    </source>
</evidence>
<dbReference type="EMBL" id="JAEQNE010000002">
    <property type="protein sequence ID" value="MBL0392084.1"/>
    <property type="molecule type" value="Genomic_DNA"/>
</dbReference>
<dbReference type="InterPro" id="IPR001296">
    <property type="entry name" value="Glyco_trans_1"/>
</dbReference>
<feature type="domain" description="Glycosyl transferase family 1" evidence="2">
    <location>
        <begin position="228"/>
        <end position="388"/>
    </location>
</feature>
<dbReference type="PANTHER" id="PTHR46401:SF2">
    <property type="entry name" value="GLYCOSYLTRANSFERASE WBBK-RELATED"/>
    <property type="match status" value="1"/>
</dbReference>
<keyword evidence="5" id="KW-1185">Reference proteome</keyword>
<dbReference type="SUPFAM" id="SSF53756">
    <property type="entry name" value="UDP-Glycosyltransferase/glycogen phosphorylase"/>
    <property type="match status" value="1"/>
</dbReference>
<dbReference type="Pfam" id="PF12000">
    <property type="entry name" value="Glyco_trans_4_3"/>
    <property type="match status" value="1"/>
</dbReference>
<dbReference type="GO" id="GO:0009103">
    <property type="term" value="P:lipopolysaccharide biosynthetic process"/>
    <property type="evidence" value="ECO:0007669"/>
    <property type="project" value="TreeGrafter"/>
</dbReference>
<evidence type="ECO:0000313" key="5">
    <source>
        <dbReference type="Proteomes" id="UP000599109"/>
    </source>
</evidence>
<name>A0A936Z0Z0_9BURK</name>
<evidence type="ECO:0000256" key="1">
    <source>
        <dbReference type="ARBA" id="ARBA00022679"/>
    </source>
</evidence>
<gene>
    <name evidence="4" type="ORF">JJ685_13165</name>
</gene>
<dbReference type="Pfam" id="PF00534">
    <property type="entry name" value="Glycos_transf_1"/>
    <property type="match status" value="1"/>
</dbReference>